<protein>
    <submittedName>
        <fullName evidence="4">Uncharacterized protein</fullName>
    </submittedName>
</protein>
<evidence type="ECO:0000259" key="3">
    <source>
        <dbReference type="Pfam" id="PF23865"/>
    </source>
</evidence>
<dbReference type="Pfam" id="PF23865">
    <property type="entry name" value="DUF7223"/>
    <property type="match status" value="1"/>
</dbReference>
<dbReference type="InterPro" id="IPR055647">
    <property type="entry name" value="DUF7223"/>
</dbReference>
<organism evidence="4 5">
    <name type="scientific">Clonostachys byssicola</name>
    <dbReference type="NCBI Taxonomy" id="160290"/>
    <lineage>
        <taxon>Eukaryota</taxon>
        <taxon>Fungi</taxon>
        <taxon>Dikarya</taxon>
        <taxon>Ascomycota</taxon>
        <taxon>Pezizomycotina</taxon>
        <taxon>Sordariomycetes</taxon>
        <taxon>Hypocreomycetidae</taxon>
        <taxon>Hypocreales</taxon>
        <taxon>Bionectriaceae</taxon>
        <taxon>Clonostachys</taxon>
    </lineage>
</organism>
<evidence type="ECO:0000313" key="4">
    <source>
        <dbReference type="EMBL" id="CAH0000543.1"/>
    </source>
</evidence>
<dbReference type="EMBL" id="CABFNO020001554">
    <property type="protein sequence ID" value="CAH0000543.1"/>
    <property type="molecule type" value="Genomic_DNA"/>
</dbReference>
<dbReference type="AlphaFoldDB" id="A0A9N9UVH9"/>
<keyword evidence="1" id="KW-0732">Signal</keyword>
<proteinExistence type="predicted"/>
<comment type="caution">
    <text evidence="4">The sequence shown here is derived from an EMBL/GenBank/DDBJ whole genome shotgun (WGS) entry which is preliminary data.</text>
</comment>
<evidence type="ECO:0000259" key="2">
    <source>
        <dbReference type="Pfam" id="PF22974"/>
    </source>
</evidence>
<feature type="domain" description="DUF7029" evidence="2">
    <location>
        <begin position="106"/>
        <end position="217"/>
    </location>
</feature>
<dbReference type="Pfam" id="PF22974">
    <property type="entry name" value="DUF7029"/>
    <property type="match status" value="1"/>
</dbReference>
<sequence length="554" mass="58979">MARVASLICSVLFFGSFATAKPLHHRAHGSHSHKLAHELVSLSGDSTGPVIRSATESIVLKPLRPSRGRKSARDGMSAFEVLSEDYLYWAGSDGTVTELKVDMSGAKEGLVDTEYWSDLVESMDCPNGNSSTGVNGTEQVAVRFSEKLDFDDAADIWKWVKQDEERQFVLMVGAGDCGWNEDRILYQINDIGFDDPTNTAFLRGRSISWKDALHTFELHIGKSAVQSAQAQRTTVRRGLFDSIGDVFSDIGDALKGEYNPDVSIPFEHDLSGKSLSFPVDDGLTISGTCSNCSTSGTFNIEGRFRVKFFKLKEAVIELNTEGIDVTTIIQLGLKGDLTDALVQKSLSLLKLSPGGVSIPGILTIGPTVAISLDAGISAIKGAVKLTMGGTASIPASKSTLDFLAEDKTTSTGWDVQMSPSPLEADASIEAGASAALTASVGLELTALETGFAAQLSAALPKLSATLQAISSLTCNACKKYSNAISGSVGLSTSLSLDLRKKMGSSYKNLWSLTLAEKTLATLASFCEPVGPQTCAVNGTYSLAERWGHSSKLYH</sequence>
<evidence type="ECO:0000313" key="5">
    <source>
        <dbReference type="Proteomes" id="UP000754883"/>
    </source>
</evidence>
<dbReference type="InterPro" id="IPR054293">
    <property type="entry name" value="DUF7029"/>
</dbReference>
<feature type="signal peptide" evidence="1">
    <location>
        <begin position="1"/>
        <end position="20"/>
    </location>
</feature>
<feature type="domain" description="DUF7223" evidence="3">
    <location>
        <begin position="266"/>
        <end position="519"/>
    </location>
</feature>
<evidence type="ECO:0000256" key="1">
    <source>
        <dbReference type="SAM" id="SignalP"/>
    </source>
</evidence>
<dbReference type="Proteomes" id="UP000754883">
    <property type="component" value="Unassembled WGS sequence"/>
</dbReference>
<feature type="chain" id="PRO_5040284600" evidence="1">
    <location>
        <begin position="21"/>
        <end position="554"/>
    </location>
</feature>
<dbReference type="OrthoDB" id="160645at2759"/>
<name>A0A9N9UVH9_9HYPO</name>
<gene>
    <name evidence="4" type="ORF">CBYS24578_00018205</name>
</gene>
<accession>A0A9N9UVH9</accession>
<reference evidence="4" key="1">
    <citation type="submission" date="2021-10" db="EMBL/GenBank/DDBJ databases">
        <authorList>
            <person name="Piombo E."/>
        </authorList>
    </citation>
    <scope>NUCLEOTIDE SEQUENCE</scope>
</reference>
<keyword evidence="5" id="KW-1185">Reference proteome</keyword>